<dbReference type="InterPro" id="IPR034922">
    <property type="entry name" value="REX1-like_exo"/>
</dbReference>
<evidence type="ECO:0000256" key="5">
    <source>
        <dbReference type="ARBA" id="ARBA00022839"/>
    </source>
</evidence>
<evidence type="ECO:0000256" key="3">
    <source>
        <dbReference type="ARBA" id="ARBA00022722"/>
    </source>
</evidence>
<dbReference type="GO" id="GO:0005634">
    <property type="term" value="C:nucleus"/>
    <property type="evidence" value="ECO:0007669"/>
    <property type="project" value="UniProtKB-SubCell"/>
</dbReference>
<reference evidence="8 9" key="1">
    <citation type="submission" date="2020-08" db="EMBL/GenBank/DDBJ databases">
        <authorList>
            <person name="Koutsovoulos G."/>
            <person name="Danchin GJ E."/>
        </authorList>
    </citation>
    <scope>NUCLEOTIDE SEQUENCE [LARGE SCALE GENOMIC DNA]</scope>
</reference>
<evidence type="ECO:0000259" key="7">
    <source>
        <dbReference type="SMART" id="SM00479"/>
    </source>
</evidence>
<keyword evidence="4" id="KW-0378">Hydrolase</keyword>
<dbReference type="PANTHER" id="PTHR12801:SF115">
    <property type="entry name" value="FI18136P1-RELATED"/>
    <property type="match status" value="1"/>
</dbReference>
<dbReference type="Gene3D" id="3.30.420.10">
    <property type="entry name" value="Ribonuclease H-like superfamily/Ribonuclease H"/>
    <property type="match status" value="1"/>
</dbReference>
<evidence type="ECO:0000256" key="4">
    <source>
        <dbReference type="ARBA" id="ARBA00022801"/>
    </source>
</evidence>
<dbReference type="InterPro" id="IPR047021">
    <property type="entry name" value="REXO1/3/4-like"/>
</dbReference>
<evidence type="ECO:0000256" key="2">
    <source>
        <dbReference type="ARBA" id="ARBA00006357"/>
    </source>
</evidence>
<dbReference type="Proteomes" id="UP000580250">
    <property type="component" value="Unassembled WGS sequence"/>
</dbReference>
<evidence type="ECO:0000313" key="8">
    <source>
        <dbReference type="EMBL" id="CAD2168439.1"/>
    </source>
</evidence>
<dbReference type="GO" id="GO:0003676">
    <property type="term" value="F:nucleic acid binding"/>
    <property type="evidence" value="ECO:0007669"/>
    <property type="project" value="InterPro"/>
</dbReference>
<dbReference type="CDD" id="cd06145">
    <property type="entry name" value="REX1_like"/>
    <property type="match status" value="1"/>
</dbReference>
<keyword evidence="6" id="KW-0539">Nucleus</keyword>
<accession>A0A6V7V171</accession>
<dbReference type="InterPro" id="IPR013520">
    <property type="entry name" value="Ribonucl_H"/>
</dbReference>
<dbReference type="SMART" id="SM00479">
    <property type="entry name" value="EXOIII"/>
    <property type="match status" value="1"/>
</dbReference>
<comment type="caution">
    <text evidence="8">The sequence shown here is derived from an EMBL/GenBank/DDBJ whole genome shotgun (WGS) entry which is preliminary data.</text>
</comment>
<dbReference type="AlphaFoldDB" id="A0A6V7V171"/>
<keyword evidence="5" id="KW-0269">Exonuclease</keyword>
<comment type="subcellular location">
    <subcellularLocation>
        <location evidence="1">Nucleus</location>
    </subcellularLocation>
</comment>
<sequence length="129" mass="14658">MDVFVRPENTLIDCNTRFSGLNADQILHAECNLDKARERLFELINSETILIGHSLESDLRALRLVHTRVVDTSIVFPHRLGPPQKRALKTLASEILQIIIQEEEGGHDSKEDALACMRIMLRKVRAVEC</sequence>
<dbReference type="GO" id="GO:0004527">
    <property type="term" value="F:exonuclease activity"/>
    <property type="evidence" value="ECO:0007669"/>
    <property type="project" value="UniProtKB-KW"/>
</dbReference>
<gene>
    <name evidence="8" type="ORF">MENT_LOCUS19808</name>
</gene>
<feature type="domain" description="Exonuclease" evidence="7">
    <location>
        <begin position="1"/>
        <end position="129"/>
    </location>
</feature>
<proteinExistence type="inferred from homology"/>
<keyword evidence="3" id="KW-0540">Nuclease</keyword>
<comment type="similarity">
    <text evidence="2">Belongs to the REXO1/REXO3 family.</text>
</comment>
<dbReference type="EMBL" id="CAJEWN010000141">
    <property type="protein sequence ID" value="CAD2168439.1"/>
    <property type="molecule type" value="Genomic_DNA"/>
</dbReference>
<organism evidence="8 9">
    <name type="scientific">Meloidogyne enterolobii</name>
    <name type="common">Root-knot nematode worm</name>
    <name type="synonym">Meloidogyne mayaguensis</name>
    <dbReference type="NCBI Taxonomy" id="390850"/>
    <lineage>
        <taxon>Eukaryota</taxon>
        <taxon>Metazoa</taxon>
        <taxon>Ecdysozoa</taxon>
        <taxon>Nematoda</taxon>
        <taxon>Chromadorea</taxon>
        <taxon>Rhabditida</taxon>
        <taxon>Tylenchina</taxon>
        <taxon>Tylenchomorpha</taxon>
        <taxon>Tylenchoidea</taxon>
        <taxon>Meloidogynidae</taxon>
        <taxon>Meloidogyninae</taxon>
        <taxon>Meloidogyne</taxon>
    </lineage>
</organism>
<dbReference type="InterPro" id="IPR012337">
    <property type="entry name" value="RNaseH-like_sf"/>
</dbReference>
<dbReference type="PANTHER" id="PTHR12801">
    <property type="entry name" value="RNA EXONUCLEASE REXO1 / RECO3 FAMILY MEMBER-RELATED"/>
    <property type="match status" value="1"/>
</dbReference>
<evidence type="ECO:0000256" key="6">
    <source>
        <dbReference type="ARBA" id="ARBA00023242"/>
    </source>
</evidence>
<dbReference type="SUPFAM" id="SSF53098">
    <property type="entry name" value="Ribonuclease H-like"/>
    <property type="match status" value="1"/>
</dbReference>
<evidence type="ECO:0000256" key="1">
    <source>
        <dbReference type="ARBA" id="ARBA00004123"/>
    </source>
</evidence>
<name>A0A6V7V171_MELEN</name>
<dbReference type="InterPro" id="IPR036397">
    <property type="entry name" value="RNaseH_sf"/>
</dbReference>
<protein>
    <recommendedName>
        <fullName evidence="7">Exonuclease domain-containing protein</fullName>
    </recommendedName>
</protein>
<dbReference type="OrthoDB" id="206335at2759"/>
<evidence type="ECO:0000313" key="9">
    <source>
        <dbReference type="Proteomes" id="UP000580250"/>
    </source>
</evidence>